<reference evidence="7" key="1">
    <citation type="journal article" date="2020" name="Stud. Mycol.">
        <title>101 Dothideomycetes genomes: a test case for predicting lifestyles and emergence of pathogens.</title>
        <authorList>
            <person name="Haridas S."/>
            <person name="Albert R."/>
            <person name="Binder M."/>
            <person name="Bloem J."/>
            <person name="Labutti K."/>
            <person name="Salamov A."/>
            <person name="Andreopoulos B."/>
            <person name="Baker S."/>
            <person name="Barry K."/>
            <person name="Bills G."/>
            <person name="Bluhm B."/>
            <person name="Cannon C."/>
            <person name="Castanera R."/>
            <person name="Culley D."/>
            <person name="Daum C."/>
            <person name="Ezra D."/>
            <person name="Gonzalez J."/>
            <person name="Henrissat B."/>
            <person name="Kuo A."/>
            <person name="Liang C."/>
            <person name="Lipzen A."/>
            <person name="Lutzoni F."/>
            <person name="Magnuson J."/>
            <person name="Mondo S."/>
            <person name="Nolan M."/>
            <person name="Ohm R."/>
            <person name="Pangilinan J."/>
            <person name="Park H.-J."/>
            <person name="Ramirez L."/>
            <person name="Alfaro M."/>
            <person name="Sun H."/>
            <person name="Tritt A."/>
            <person name="Yoshinaga Y."/>
            <person name="Zwiers L.-H."/>
            <person name="Turgeon B."/>
            <person name="Goodwin S."/>
            <person name="Spatafora J."/>
            <person name="Crous P."/>
            <person name="Grigoriev I."/>
        </authorList>
    </citation>
    <scope>NUCLEOTIDE SEQUENCE</scope>
    <source>
        <strain evidence="7">CBS 690.94</strain>
    </source>
</reference>
<sequence length="580" mass="61387">MDNCAPSFDRCNRVQRPRPGSKHQDQPRLSRTTLAVALLAATLPAATAQSCVSLQGSTTCPAFTNASISTSIADFPFLSFVSDVESFDNRLRDYIGTAYVQDKYVEILGCSNVSLTNTTNLYARFTTSFICNAIVQASLSNCNEDSNSVATLCADSCAQFAISEQDIISTPAFCGTPGNNANDQIRSDSDRCQHAAKALSGKCTPAVENEPDECGFSSNLPGLCAFCATSSQNSTDSCCVNADVESRCVGVQLPTTTTMPPLFTTTSTAAPTGSTSAAAAGASGLSGGAIAGIVIGSIVGAAALLGLIIAGCLFTRKRKQHQQNNILNTPSPTRHVAVGPPMTYGGDGHSPPPTIVPGARVARMSALEGSSSSSDPYSSPRTGPYHDRLDPYDSPESHRAYLGGNLPKREGSLSSHSALGMVSGHTSPRSASDPDRNLSSPEGVASGQSEQLQFFKDYYSQDEIHPNDTVAVLWAYQPRANDEFELERGDMLKIVGIWDDGWATGVRLTETADEWEARRALQRDSGVSNGSRHSRMESEGEIKAFPLVCVCLPQHWRKTIEGDSSDTGGGSGGDRRPPSP</sequence>
<evidence type="ECO:0000256" key="3">
    <source>
        <dbReference type="ARBA" id="ARBA00022989"/>
    </source>
</evidence>
<evidence type="ECO:0000256" key="4">
    <source>
        <dbReference type="ARBA" id="ARBA00023136"/>
    </source>
</evidence>
<dbReference type="GO" id="GO:0071944">
    <property type="term" value="C:cell periphery"/>
    <property type="evidence" value="ECO:0007669"/>
    <property type="project" value="UniProtKB-ARBA"/>
</dbReference>
<dbReference type="Gene3D" id="2.30.30.40">
    <property type="entry name" value="SH3 Domains"/>
    <property type="match status" value="1"/>
</dbReference>
<evidence type="ECO:0000256" key="2">
    <source>
        <dbReference type="ARBA" id="ARBA00022692"/>
    </source>
</evidence>
<protein>
    <recommendedName>
        <fullName evidence="9">SH3 domain-containing protein</fullName>
    </recommendedName>
</protein>
<keyword evidence="4 6" id="KW-0472">Membrane</keyword>
<dbReference type="InterPro" id="IPR051694">
    <property type="entry name" value="Immunoregulatory_rcpt-like"/>
</dbReference>
<keyword evidence="8" id="KW-1185">Reference proteome</keyword>
<accession>A0A9P4PRX1</accession>
<evidence type="ECO:0000313" key="7">
    <source>
        <dbReference type="EMBL" id="KAF2447761.1"/>
    </source>
</evidence>
<evidence type="ECO:0008006" key="9">
    <source>
        <dbReference type="Google" id="ProtNLM"/>
    </source>
</evidence>
<dbReference type="InterPro" id="IPR036028">
    <property type="entry name" value="SH3-like_dom_sf"/>
</dbReference>
<keyword evidence="2 6" id="KW-0812">Transmembrane</keyword>
<feature type="region of interest" description="Disordered" evidence="5">
    <location>
        <begin position="559"/>
        <end position="580"/>
    </location>
</feature>
<dbReference type="PANTHER" id="PTHR15549:SF32">
    <property type="entry name" value="SH3 DOMAIN-CONTAINING PROTEIN"/>
    <property type="match status" value="1"/>
</dbReference>
<evidence type="ECO:0000256" key="1">
    <source>
        <dbReference type="ARBA" id="ARBA00004167"/>
    </source>
</evidence>
<feature type="compositionally biased region" description="Basic and acidic residues" evidence="5">
    <location>
        <begin position="384"/>
        <end position="399"/>
    </location>
</feature>
<feature type="transmembrane region" description="Helical" evidence="6">
    <location>
        <begin position="289"/>
        <end position="314"/>
    </location>
</feature>
<feature type="region of interest" description="Disordered" evidence="5">
    <location>
        <begin position="1"/>
        <end position="29"/>
    </location>
</feature>
<dbReference type="Proteomes" id="UP000799764">
    <property type="component" value="Unassembled WGS sequence"/>
</dbReference>
<proteinExistence type="predicted"/>
<comment type="subcellular location">
    <subcellularLocation>
        <location evidence="1">Membrane</location>
        <topology evidence="1">Single-pass membrane protein</topology>
    </subcellularLocation>
</comment>
<keyword evidence="3 6" id="KW-1133">Transmembrane helix</keyword>
<gene>
    <name evidence="7" type="ORF">P171DRAFT_354260</name>
</gene>
<dbReference type="EMBL" id="MU001496">
    <property type="protein sequence ID" value="KAF2447761.1"/>
    <property type="molecule type" value="Genomic_DNA"/>
</dbReference>
<dbReference type="PANTHER" id="PTHR15549">
    <property type="entry name" value="PAIRED IMMUNOGLOBULIN-LIKE TYPE 2 RECEPTOR"/>
    <property type="match status" value="1"/>
</dbReference>
<dbReference type="SUPFAM" id="SSF50044">
    <property type="entry name" value="SH3-domain"/>
    <property type="match status" value="1"/>
</dbReference>
<organism evidence="7 8">
    <name type="scientific">Karstenula rhodostoma CBS 690.94</name>
    <dbReference type="NCBI Taxonomy" id="1392251"/>
    <lineage>
        <taxon>Eukaryota</taxon>
        <taxon>Fungi</taxon>
        <taxon>Dikarya</taxon>
        <taxon>Ascomycota</taxon>
        <taxon>Pezizomycotina</taxon>
        <taxon>Dothideomycetes</taxon>
        <taxon>Pleosporomycetidae</taxon>
        <taxon>Pleosporales</taxon>
        <taxon>Massarineae</taxon>
        <taxon>Didymosphaeriaceae</taxon>
        <taxon>Karstenula</taxon>
    </lineage>
</organism>
<evidence type="ECO:0000256" key="6">
    <source>
        <dbReference type="SAM" id="Phobius"/>
    </source>
</evidence>
<dbReference type="OrthoDB" id="2163411at2759"/>
<name>A0A9P4PRX1_9PLEO</name>
<evidence type="ECO:0000313" key="8">
    <source>
        <dbReference type="Proteomes" id="UP000799764"/>
    </source>
</evidence>
<feature type="region of interest" description="Disordered" evidence="5">
    <location>
        <begin position="324"/>
        <end position="447"/>
    </location>
</feature>
<dbReference type="AlphaFoldDB" id="A0A9P4PRX1"/>
<dbReference type="GO" id="GO:0016020">
    <property type="term" value="C:membrane"/>
    <property type="evidence" value="ECO:0007669"/>
    <property type="project" value="UniProtKB-SubCell"/>
</dbReference>
<comment type="caution">
    <text evidence="7">The sequence shown here is derived from an EMBL/GenBank/DDBJ whole genome shotgun (WGS) entry which is preliminary data.</text>
</comment>
<feature type="compositionally biased region" description="Low complexity" evidence="5">
    <location>
        <begin position="370"/>
        <end position="380"/>
    </location>
</feature>
<evidence type="ECO:0000256" key="5">
    <source>
        <dbReference type="SAM" id="MobiDB-lite"/>
    </source>
</evidence>